<accession>A0AAW0DMP3</accession>
<feature type="region of interest" description="Disordered" evidence="1">
    <location>
        <begin position="555"/>
        <end position="616"/>
    </location>
</feature>
<comment type="caution">
    <text evidence="3">The sequence shown here is derived from an EMBL/GenBank/DDBJ whole genome shotgun (WGS) entry which is preliminary data.</text>
</comment>
<proteinExistence type="predicted"/>
<feature type="compositionally biased region" description="Polar residues" evidence="1">
    <location>
        <begin position="85"/>
        <end position="100"/>
    </location>
</feature>
<keyword evidence="4" id="KW-1185">Reference proteome</keyword>
<organism evidence="3 4">
    <name type="scientific">Favolaschia claudopus</name>
    <dbReference type="NCBI Taxonomy" id="2862362"/>
    <lineage>
        <taxon>Eukaryota</taxon>
        <taxon>Fungi</taxon>
        <taxon>Dikarya</taxon>
        <taxon>Basidiomycota</taxon>
        <taxon>Agaricomycotina</taxon>
        <taxon>Agaricomycetes</taxon>
        <taxon>Agaricomycetidae</taxon>
        <taxon>Agaricales</taxon>
        <taxon>Marasmiineae</taxon>
        <taxon>Mycenaceae</taxon>
        <taxon>Favolaschia</taxon>
    </lineage>
</organism>
<dbReference type="EMBL" id="JAWWNJ010000007">
    <property type="protein sequence ID" value="KAK7052463.1"/>
    <property type="molecule type" value="Genomic_DNA"/>
</dbReference>
<name>A0AAW0DMP3_9AGAR</name>
<feature type="compositionally biased region" description="Low complexity" evidence="1">
    <location>
        <begin position="73"/>
        <end position="84"/>
    </location>
</feature>
<feature type="compositionally biased region" description="Pro residues" evidence="1">
    <location>
        <begin position="559"/>
        <end position="571"/>
    </location>
</feature>
<protein>
    <submittedName>
        <fullName evidence="3">Uncharacterized protein</fullName>
    </submittedName>
</protein>
<sequence>MSSAAYTPLPTTTNGYPPRQSSHAILSKLTQTAPPTRIRRLLIFAAVLLLSSALVVYFTFSPSSLPDLSTPWSSNSNSNSNSNSESTYTADTSSHPSDNVSPFFRDTHPAFHARLFLARAQAQIKSRSLDTCNGKLSSQMIDAYLDNAVPYCTSLSPAPPLNAFSPNEAAITCFPAGSASPRSSPNNWWPYPQAFCTSHSLAHTPGWGGPVSGRGLFTGRCKLGDRGTQLKKDMGREVFLGTEFVEDEKAGSSCSEMLEHPVLFVPRQDRWNPFHVGEDIVTTFLALTLFSRLPSASSSEVSSIEKKLWESPPTSDFTQLEHALQHTASLQLMFQDEYLPTASLFAPLYDRIGAFRPRRMAAEGFDTPCLTRAFHSVGAGASLLSATGVGRPFTCASELVWGTSMWVRWIWGLDEDVAALGALGRRGVVGNATVNLDSRAPVTQRVDVGDAIQVLFLSRAQFDEYTRHSSPHGGLTGWQDARHIDNEGALVEGLRKELRGLCRVETATRVGGEDEDEFEDSSSSSGTHDCAFTDADRLPEAWGLKIHPREARALGLKAAPPPGGAGAPPPAAQGHGEAGANEGGEGSANDRRSPSSPNSNSPSPPTLSPRSPHPRALRFSVLDPTTAALPLQLGAVGRADVVISVHAGALGLMLMMPTGRASVVELMTSGAMGNWHFHNMAHMLGMEYVRVDVQRTVDVGKVVKAVREVVERRLAK</sequence>
<feature type="region of interest" description="Disordered" evidence="1">
    <location>
        <begin position="511"/>
        <end position="532"/>
    </location>
</feature>
<keyword evidence="2" id="KW-1133">Transmembrane helix</keyword>
<reference evidence="3 4" key="1">
    <citation type="journal article" date="2024" name="J Genomics">
        <title>Draft genome sequencing and assembly of Favolaschia claudopus CIRM-BRFM 2984 isolated from oak limbs.</title>
        <authorList>
            <person name="Navarro D."/>
            <person name="Drula E."/>
            <person name="Chaduli D."/>
            <person name="Cazenave R."/>
            <person name="Ahrendt S."/>
            <person name="Wang J."/>
            <person name="Lipzen A."/>
            <person name="Daum C."/>
            <person name="Barry K."/>
            <person name="Grigoriev I.V."/>
            <person name="Favel A."/>
            <person name="Rosso M.N."/>
            <person name="Martin F."/>
        </authorList>
    </citation>
    <scope>NUCLEOTIDE SEQUENCE [LARGE SCALE GENOMIC DNA]</scope>
    <source>
        <strain evidence="3 4">CIRM-BRFM 2984</strain>
    </source>
</reference>
<feature type="region of interest" description="Disordered" evidence="1">
    <location>
        <begin position="66"/>
        <end position="101"/>
    </location>
</feature>
<evidence type="ECO:0000313" key="3">
    <source>
        <dbReference type="EMBL" id="KAK7052463.1"/>
    </source>
</evidence>
<evidence type="ECO:0000256" key="2">
    <source>
        <dbReference type="SAM" id="Phobius"/>
    </source>
</evidence>
<keyword evidence="2" id="KW-0472">Membrane</keyword>
<gene>
    <name evidence="3" type="ORF">R3P38DRAFT_2603832</name>
</gene>
<evidence type="ECO:0000313" key="4">
    <source>
        <dbReference type="Proteomes" id="UP001362999"/>
    </source>
</evidence>
<dbReference type="AlphaFoldDB" id="A0AAW0DMP3"/>
<feature type="region of interest" description="Disordered" evidence="1">
    <location>
        <begin position="1"/>
        <end position="20"/>
    </location>
</feature>
<evidence type="ECO:0000256" key="1">
    <source>
        <dbReference type="SAM" id="MobiDB-lite"/>
    </source>
</evidence>
<keyword evidence="2" id="KW-0812">Transmembrane</keyword>
<dbReference type="Proteomes" id="UP001362999">
    <property type="component" value="Unassembled WGS sequence"/>
</dbReference>
<feature type="transmembrane region" description="Helical" evidence="2">
    <location>
        <begin position="41"/>
        <end position="60"/>
    </location>
</feature>